<comment type="caution">
    <text evidence="3">The sequence shown here is derived from an EMBL/GenBank/DDBJ whole genome shotgun (WGS) entry which is preliminary data.</text>
</comment>
<dbReference type="OrthoDB" id="135105at2"/>
<dbReference type="Proteomes" id="UP000317043">
    <property type="component" value="Unassembled WGS sequence"/>
</dbReference>
<dbReference type="SUPFAM" id="SSF52540">
    <property type="entry name" value="P-loop containing nucleoside triphosphate hydrolases"/>
    <property type="match status" value="1"/>
</dbReference>
<sequence length="1006" mass="112445">MSPAPSSRPASSVSETIVTSVLATLALAPPGLVVSQAWDWIQDNPVISALAVIAYWMLLAVVSLFGRVGREVGDRWVKRIADRVDLLISGVLLGHRRAYLRRSQVDVRDLELQGVITQPAFAPRLAPTYVDVSLDPRATGAAAEELRTRWEPGRRRPLDHFLDGDDTGVFTISGYPGSGKTSLLRHAMDQRCGGGVIRRHQLPVLLYLRDHVEAILDVDRRANVADLAVSVPWLAGKIPATWLQRRLERGKCLVMFDGLDEVGDAPTRRKVADWVGRQMKSYSANTFVITSRPHGFDDNVLRNTTRLHIRSFTVQQISDFVHRWYYEIERRQGDHPEQLARAAARRNADGLLDRLRRRPALYDLASNPLLLTMIANVHKYRGALPGTRAELYREMCEMLLVRRREEKGVINPAVVDLKTSQRLMLVGKLALAMMDIRVRDIDAGTARRVLDDALRRVPVEVTAQDVLDDLKEGGMLIVRRPGSYAFPHLTLQEYMASIELSQHNRVDLLAERVDDPWWRETILLWTDVADASDVVEECLRSGSIHALSLAFECADSPREIEPALRSRLAELLQDRIPSDDGGRAMVAAVKVSHDLHEVIHLGENLVVCARPVNNAVWRLFQADMQSQGCRPAPDSTRVGRPDRAAEGIWSWDVEPFIDWVNSFFDDGTAYRMLSLEELDDPAVTMAVDTARVPVWAAGAANRPVLYRRPGAPDPQRASEIELRDMIADDRRATSAHLFVALAYQRAAASDDSFLERFNRALDFTHIYEFATAWDEGADTDPALAGALNYVLARHRFLNDNPGIDPDLDPDRSLTRVTETDMVRRFTRHRLLPESLRRSDLSAIRAYLLLIPPWIADTDNARAGHALTDFDAHLSRMVEPDSPSVAPQEITTVLRRAAEYLTDCPGIREGQHESLRGLALRVINDVSALLTPFLARRAGYDPVVSRIARIDLSAAVSTADLLARHSEDPDLWLATDLLRGALHTLIAIEARVGGRLSPGEQLLLARA</sequence>
<accession>A0A543AQA7</accession>
<evidence type="ECO:0000256" key="1">
    <source>
        <dbReference type="SAM" id="Phobius"/>
    </source>
</evidence>
<dbReference type="PANTHER" id="PTHR46844:SF1">
    <property type="entry name" value="SLR5058 PROTEIN"/>
    <property type="match status" value="1"/>
</dbReference>
<reference evidence="3 4" key="1">
    <citation type="submission" date="2019-06" db="EMBL/GenBank/DDBJ databases">
        <title>Sequencing the genomes of 1000 actinobacteria strains.</title>
        <authorList>
            <person name="Klenk H.-P."/>
        </authorList>
    </citation>
    <scope>NUCLEOTIDE SEQUENCE [LARGE SCALE GENOMIC DNA]</scope>
    <source>
        <strain evidence="3 4">DSM 45928</strain>
    </source>
</reference>
<keyword evidence="4" id="KW-1185">Reference proteome</keyword>
<evidence type="ECO:0000259" key="2">
    <source>
        <dbReference type="Pfam" id="PF05729"/>
    </source>
</evidence>
<dbReference type="EMBL" id="VFOW01000001">
    <property type="protein sequence ID" value="TQL74777.1"/>
    <property type="molecule type" value="Genomic_DNA"/>
</dbReference>
<keyword evidence="1" id="KW-1133">Transmembrane helix</keyword>
<evidence type="ECO:0000313" key="3">
    <source>
        <dbReference type="EMBL" id="TQL74777.1"/>
    </source>
</evidence>
<dbReference type="InterPro" id="IPR007111">
    <property type="entry name" value="NACHT_NTPase"/>
</dbReference>
<feature type="transmembrane region" description="Helical" evidence="1">
    <location>
        <begin position="45"/>
        <end position="65"/>
    </location>
</feature>
<keyword evidence="1" id="KW-0812">Transmembrane</keyword>
<dbReference type="Gene3D" id="3.40.50.300">
    <property type="entry name" value="P-loop containing nucleotide triphosphate hydrolases"/>
    <property type="match status" value="1"/>
</dbReference>
<protein>
    <submittedName>
        <fullName evidence="3">NACHT domain-containing protein</fullName>
    </submittedName>
</protein>
<evidence type="ECO:0000313" key="4">
    <source>
        <dbReference type="Proteomes" id="UP000317043"/>
    </source>
</evidence>
<dbReference type="InterPro" id="IPR027417">
    <property type="entry name" value="P-loop_NTPase"/>
</dbReference>
<organism evidence="3 4">
    <name type="scientific">Stackebrandtia endophytica</name>
    <dbReference type="NCBI Taxonomy" id="1496996"/>
    <lineage>
        <taxon>Bacteria</taxon>
        <taxon>Bacillati</taxon>
        <taxon>Actinomycetota</taxon>
        <taxon>Actinomycetes</taxon>
        <taxon>Glycomycetales</taxon>
        <taxon>Glycomycetaceae</taxon>
        <taxon>Stackebrandtia</taxon>
    </lineage>
</organism>
<keyword evidence="1" id="KW-0472">Membrane</keyword>
<gene>
    <name evidence="3" type="ORF">FB566_0265</name>
</gene>
<dbReference type="AlphaFoldDB" id="A0A543AQA7"/>
<name>A0A543AQA7_9ACTN</name>
<proteinExistence type="predicted"/>
<dbReference type="Pfam" id="PF05729">
    <property type="entry name" value="NACHT"/>
    <property type="match status" value="1"/>
</dbReference>
<feature type="domain" description="NACHT" evidence="2">
    <location>
        <begin position="171"/>
        <end position="325"/>
    </location>
</feature>
<dbReference type="PANTHER" id="PTHR46844">
    <property type="entry name" value="SLR5058 PROTEIN"/>
    <property type="match status" value="1"/>
</dbReference>
<dbReference type="InParanoid" id="A0A543AQA7"/>